<feature type="transmembrane region" description="Helical" evidence="1">
    <location>
        <begin position="307"/>
        <end position="328"/>
    </location>
</feature>
<feature type="transmembrane region" description="Helical" evidence="1">
    <location>
        <begin position="96"/>
        <end position="114"/>
    </location>
</feature>
<feature type="transmembrane region" description="Helical" evidence="1">
    <location>
        <begin position="182"/>
        <end position="215"/>
    </location>
</feature>
<dbReference type="OrthoDB" id="1815080at2"/>
<keyword evidence="1" id="KW-0812">Transmembrane</keyword>
<dbReference type="EMBL" id="SGXF01000001">
    <property type="protein sequence ID" value="RZT02137.1"/>
    <property type="molecule type" value="Genomic_DNA"/>
</dbReference>
<dbReference type="RefSeq" id="WP_130432246.1">
    <property type="nucleotide sequence ID" value="NZ_SGXF01000001.1"/>
</dbReference>
<name>A0A4V2F845_9FIRM</name>
<evidence type="ECO:0008006" key="4">
    <source>
        <dbReference type="Google" id="ProtNLM"/>
    </source>
</evidence>
<dbReference type="Proteomes" id="UP000292927">
    <property type="component" value="Unassembled WGS sequence"/>
</dbReference>
<feature type="transmembrane region" description="Helical" evidence="1">
    <location>
        <begin position="120"/>
        <end position="137"/>
    </location>
</feature>
<dbReference type="AlphaFoldDB" id="A0A4V2F845"/>
<evidence type="ECO:0000313" key="3">
    <source>
        <dbReference type="Proteomes" id="UP000292927"/>
    </source>
</evidence>
<organism evidence="2 3">
    <name type="scientific">Cuneatibacter caecimuris</name>
    <dbReference type="NCBI Taxonomy" id="1796618"/>
    <lineage>
        <taxon>Bacteria</taxon>
        <taxon>Bacillati</taxon>
        <taxon>Bacillota</taxon>
        <taxon>Clostridia</taxon>
        <taxon>Lachnospirales</taxon>
        <taxon>Lachnospiraceae</taxon>
        <taxon>Cuneatibacter</taxon>
    </lineage>
</organism>
<reference evidence="2 3" key="1">
    <citation type="submission" date="2019-02" db="EMBL/GenBank/DDBJ databases">
        <title>Genomic Encyclopedia of Type Strains, Phase IV (KMG-IV): sequencing the most valuable type-strain genomes for metagenomic binning, comparative biology and taxonomic classification.</title>
        <authorList>
            <person name="Goeker M."/>
        </authorList>
    </citation>
    <scope>NUCLEOTIDE SEQUENCE [LARGE SCALE GENOMIC DNA]</scope>
    <source>
        <strain evidence="2 3">DSM 29486</strain>
    </source>
</reference>
<feature type="transmembrane region" description="Helical" evidence="1">
    <location>
        <begin position="67"/>
        <end position="89"/>
    </location>
</feature>
<keyword evidence="1" id="KW-1133">Transmembrane helix</keyword>
<feature type="transmembrane region" description="Helical" evidence="1">
    <location>
        <begin position="12"/>
        <end position="35"/>
    </location>
</feature>
<accession>A0A4V2F845</accession>
<feature type="transmembrane region" description="Helical" evidence="1">
    <location>
        <begin position="340"/>
        <end position="359"/>
    </location>
</feature>
<evidence type="ECO:0000313" key="2">
    <source>
        <dbReference type="EMBL" id="RZT02137.1"/>
    </source>
</evidence>
<evidence type="ECO:0000256" key="1">
    <source>
        <dbReference type="SAM" id="Phobius"/>
    </source>
</evidence>
<sequence>MKKKISNKILELGVSGLAAVLLGAAACALAAYYILFLSGGFITSDTVDTLLWGQASWDSGKLFNPDFGYAALLPFGGNLLMWPLIGIFGVTVQAQVAGMFLFFLLFLAAALFFARQMGWSTGWSAGFAGILLMVLSSSAKLREIYWEHILYYSLGTLFALVGLGLFARWMDKSENGSQKGKLLTLGLLFLWCLLTGTDQMEILTLFLVPFLGAVLGERFFDIRGNLSKAGQENTWKAAAVIMAGIAGGVLLGFVLKGDMVAGYQNGYSGFSAVNKWLENAMKFPEHWFTLLGIEIKGGVTLASPGGIMILLRLLGAVTLIAAPAAAAICYRKIEDRKLRILILFHWMMTALLMVGYIAGKLSASNWRLSPLVASSVILSVAFGRWLSQRATGKRLALLALAPLVLMTMLSASDILGINVQEKKEQGLYQLSAELEEQGLDYGFATFWNANGLTVVSDSRIKARGVDLTEDGLKPITYQSNLQWFEDQPGQEEYFFLLEKKEYESLEKDHPLLTASHEKITLSQGYVALVYEENILRLITEGK</sequence>
<comment type="caution">
    <text evidence="2">The sequence shown here is derived from an EMBL/GenBank/DDBJ whole genome shotgun (WGS) entry which is preliminary data.</text>
</comment>
<dbReference type="PROSITE" id="PS51257">
    <property type="entry name" value="PROKAR_LIPOPROTEIN"/>
    <property type="match status" value="1"/>
</dbReference>
<feature type="transmembrane region" description="Helical" evidence="1">
    <location>
        <begin position="235"/>
        <end position="255"/>
    </location>
</feature>
<protein>
    <recommendedName>
        <fullName evidence="4">Dolichyl-phosphate-mannose-protein mannosyltransferase</fullName>
    </recommendedName>
</protein>
<proteinExistence type="predicted"/>
<keyword evidence="1" id="KW-0472">Membrane</keyword>
<feature type="transmembrane region" description="Helical" evidence="1">
    <location>
        <begin position="149"/>
        <end position="170"/>
    </location>
</feature>
<feature type="transmembrane region" description="Helical" evidence="1">
    <location>
        <begin position="395"/>
        <end position="417"/>
    </location>
</feature>
<feature type="transmembrane region" description="Helical" evidence="1">
    <location>
        <begin position="365"/>
        <end position="383"/>
    </location>
</feature>
<keyword evidence="3" id="KW-1185">Reference proteome</keyword>
<gene>
    <name evidence="2" type="ORF">EV209_0244</name>
</gene>